<comment type="caution">
    <text evidence="1">The sequence shown here is derived from an EMBL/GenBank/DDBJ whole genome shotgun (WGS) entry which is preliminary data.</text>
</comment>
<dbReference type="Proteomes" id="UP000222564">
    <property type="component" value="Unassembled WGS sequence"/>
</dbReference>
<keyword evidence="2" id="KW-1185">Reference proteome</keyword>
<gene>
    <name evidence="1" type="ORF">P378_10455</name>
</gene>
<protein>
    <submittedName>
        <fullName evidence="1">Uncharacterized protein</fullName>
    </submittedName>
</protein>
<evidence type="ECO:0000313" key="2">
    <source>
        <dbReference type="Proteomes" id="UP000222564"/>
    </source>
</evidence>
<dbReference type="EMBL" id="AWQQ01000054">
    <property type="protein sequence ID" value="PHJ38244.1"/>
    <property type="molecule type" value="Genomic_DNA"/>
</dbReference>
<proteinExistence type="predicted"/>
<reference evidence="1 2" key="1">
    <citation type="submission" date="2013-09" db="EMBL/GenBank/DDBJ databases">
        <title>Biodegradation of hydrocarbons in the deep terrestrial subsurface : characterization of a microbial consortium composed of two Desulfotomaculum species originating from a deep geological formation.</title>
        <authorList>
            <person name="Aullo T."/>
            <person name="Berlendis S."/>
            <person name="Lascourreges J.-F."/>
            <person name="Dessort D."/>
            <person name="Saint-Laurent S."/>
            <person name="Schraauwers B."/>
            <person name="Mas J."/>
            <person name="Magot M."/>
            <person name="Ranchou-Peyruse A."/>
        </authorList>
    </citation>
    <scope>NUCLEOTIDE SEQUENCE [LARGE SCALE GENOMIC DNA]</scope>
    <source>
        <strain evidence="1 2">Bs107</strain>
    </source>
</reference>
<evidence type="ECO:0000313" key="1">
    <source>
        <dbReference type="EMBL" id="PHJ38244.1"/>
    </source>
</evidence>
<organism evidence="1 2">
    <name type="scientific">Desulforamulus profundi</name>
    <dbReference type="NCBI Taxonomy" id="1383067"/>
    <lineage>
        <taxon>Bacteria</taxon>
        <taxon>Bacillati</taxon>
        <taxon>Bacillota</taxon>
        <taxon>Clostridia</taxon>
        <taxon>Eubacteriales</taxon>
        <taxon>Peptococcaceae</taxon>
        <taxon>Desulforamulus</taxon>
    </lineage>
</organism>
<sequence>MKICKHVDGWNIQLIGYNMKPVSFYIDIVYQLNLF</sequence>
<name>A0A2C6MF27_9FIRM</name>
<accession>A0A2C6MF27</accession>
<dbReference type="AlphaFoldDB" id="A0A2C6MF27"/>